<dbReference type="InterPro" id="IPR025921">
    <property type="entry name" value="HmuY"/>
</dbReference>
<protein>
    <submittedName>
        <fullName evidence="1">HmuY family protein</fullName>
    </submittedName>
</protein>
<reference evidence="1 2" key="1">
    <citation type="submission" date="2023-09" db="EMBL/GenBank/DDBJ databases">
        <title>Novel taxa isolated from Blanes Bay.</title>
        <authorList>
            <person name="Rey-Velasco X."/>
            <person name="Lucena T."/>
        </authorList>
    </citation>
    <scope>NUCLEOTIDE SEQUENCE [LARGE SCALE GENOMIC DNA]</scope>
    <source>
        <strain evidence="1 2">S356</strain>
    </source>
</reference>
<dbReference type="RefSeq" id="WP_349241571.1">
    <property type="nucleotide sequence ID" value="NZ_JAVTTO010000003.1"/>
</dbReference>
<dbReference type="EMBL" id="JAVTTO010000003">
    <property type="protein sequence ID" value="MDT7832311.1"/>
    <property type="molecule type" value="Genomic_DNA"/>
</dbReference>
<dbReference type="Proteomes" id="UP001257277">
    <property type="component" value="Unassembled WGS sequence"/>
</dbReference>
<evidence type="ECO:0000313" key="2">
    <source>
        <dbReference type="Proteomes" id="UP001257277"/>
    </source>
</evidence>
<sequence length="207" mass="21703">MKTVKFIIAVAISTFILSCDDNDPIVLEQIQSETVSNLHAPQSGGQGQPVSGAFTKFDFETGQTTTSDTDWDIAFRGTSIIVNGGVSLGTADEPARTGGAAIYLTTGGLAAVAEVNDASFVQDSATGYAIPSGGGNGWYAYAGPPTHLITPIAGTVIVVKTSEGKYAKVEIVSYYKDAPAAPNAFTDESRYFTFNYVYQPNAGVTTF</sequence>
<proteinExistence type="predicted"/>
<dbReference type="CDD" id="cd12105">
    <property type="entry name" value="HmuY"/>
    <property type="match status" value="1"/>
</dbReference>
<keyword evidence="2" id="KW-1185">Reference proteome</keyword>
<organism evidence="1 2">
    <name type="scientific">Asprobacillus argus</name>
    <dbReference type="NCBI Taxonomy" id="3076534"/>
    <lineage>
        <taxon>Bacteria</taxon>
        <taxon>Pseudomonadati</taxon>
        <taxon>Bacteroidota</taxon>
        <taxon>Flavobacteriia</taxon>
        <taxon>Flavobacteriales</taxon>
        <taxon>Flavobacteriaceae</taxon>
        <taxon>Asprobacillus</taxon>
    </lineage>
</organism>
<gene>
    <name evidence="1" type="ORF">RQM59_07960</name>
</gene>
<name>A0ABU3LEZ6_9FLAO</name>
<accession>A0ABU3LEZ6</accession>
<dbReference type="Pfam" id="PF14064">
    <property type="entry name" value="HmuY"/>
    <property type="match status" value="1"/>
</dbReference>
<comment type="caution">
    <text evidence="1">The sequence shown here is derived from an EMBL/GenBank/DDBJ whole genome shotgun (WGS) entry which is preliminary data.</text>
</comment>
<evidence type="ECO:0000313" key="1">
    <source>
        <dbReference type="EMBL" id="MDT7832311.1"/>
    </source>
</evidence>
<dbReference type="PROSITE" id="PS51257">
    <property type="entry name" value="PROKAR_LIPOPROTEIN"/>
    <property type="match status" value="1"/>
</dbReference>